<evidence type="ECO:0000313" key="2">
    <source>
        <dbReference type="Proteomes" id="UP000469890"/>
    </source>
</evidence>
<dbReference type="EMBL" id="JAAECE010000003">
    <property type="protein sequence ID" value="KAF1804185.1"/>
    <property type="molecule type" value="Genomic_DNA"/>
</dbReference>
<gene>
    <name evidence="1" type="ORF">FB192DRAFT_1371604</name>
</gene>
<dbReference type="Proteomes" id="UP000469890">
    <property type="component" value="Unassembled WGS sequence"/>
</dbReference>
<accession>A0A8H4F441</accession>
<protein>
    <submittedName>
        <fullName evidence="1">Uncharacterized protein</fullName>
    </submittedName>
</protein>
<organism evidence="1 2">
    <name type="scientific">Mucor circinelloides f. lusitanicus</name>
    <name type="common">Mucor racemosus var. lusitanicus</name>
    <dbReference type="NCBI Taxonomy" id="29924"/>
    <lineage>
        <taxon>Eukaryota</taxon>
        <taxon>Fungi</taxon>
        <taxon>Fungi incertae sedis</taxon>
        <taxon>Mucoromycota</taxon>
        <taxon>Mucoromycotina</taxon>
        <taxon>Mucoromycetes</taxon>
        <taxon>Mucorales</taxon>
        <taxon>Mucorineae</taxon>
        <taxon>Mucoraceae</taxon>
        <taxon>Mucor</taxon>
    </lineage>
</organism>
<reference evidence="1 2" key="1">
    <citation type="submission" date="2019-09" db="EMBL/GenBank/DDBJ databases">
        <authorList>
            <consortium name="DOE Joint Genome Institute"/>
            <person name="Mondo S.J."/>
            <person name="Navarro-Mendoza M.I."/>
            <person name="Perez-Arques C."/>
            <person name="Panchal S."/>
            <person name="Nicolas F.E."/>
            <person name="Ganguly P."/>
            <person name="Pangilinan J."/>
            <person name="Grigoriev I."/>
            <person name="Heitman J."/>
            <person name="Sanya K."/>
            <person name="Garre V."/>
        </authorList>
    </citation>
    <scope>NUCLEOTIDE SEQUENCE [LARGE SCALE GENOMIC DNA]</scope>
    <source>
        <strain evidence="1 2">MU402</strain>
    </source>
</reference>
<comment type="caution">
    <text evidence="1">The sequence shown here is derived from an EMBL/GenBank/DDBJ whole genome shotgun (WGS) entry which is preliminary data.</text>
</comment>
<proteinExistence type="predicted"/>
<sequence length="107" mass="11770">MLYRLEPTVPSLSLLEVVEMLLALSLCLVSRCLPSLLQAASHCLVTAVLVSTLSRLVMYCLLVRVEELRGFKVVPKRLQAAALPSQHSPSQASLFLALRSPVSLYLH</sequence>
<evidence type="ECO:0000313" key="1">
    <source>
        <dbReference type="EMBL" id="KAF1804185.1"/>
    </source>
</evidence>
<name>A0A8H4F441_MUCCL</name>
<dbReference type="AlphaFoldDB" id="A0A8H4F441"/>